<evidence type="ECO:0000256" key="2">
    <source>
        <dbReference type="SAM" id="SignalP"/>
    </source>
</evidence>
<organism evidence="3 4">
    <name type="scientific">Microdochium trichocladiopsis</name>
    <dbReference type="NCBI Taxonomy" id="1682393"/>
    <lineage>
        <taxon>Eukaryota</taxon>
        <taxon>Fungi</taxon>
        <taxon>Dikarya</taxon>
        <taxon>Ascomycota</taxon>
        <taxon>Pezizomycotina</taxon>
        <taxon>Sordariomycetes</taxon>
        <taxon>Xylariomycetidae</taxon>
        <taxon>Xylariales</taxon>
        <taxon>Microdochiaceae</taxon>
        <taxon>Microdochium</taxon>
    </lineage>
</organism>
<protein>
    <submittedName>
        <fullName evidence="3">Uncharacterized protein</fullName>
    </submittedName>
</protein>
<dbReference type="AlphaFoldDB" id="A0A9P8Y048"/>
<evidence type="ECO:0000313" key="3">
    <source>
        <dbReference type="EMBL" id="KAH7026061.1"/>
    </source>
</evidence>
<sequence length="276" mass="27227">MAFTSTKKHASLASLALLTAAASASALVSPRQASSSQEDYINSVCRPPLAEDADTSSAFVVPPCIAVETIEGLCQPNGTSPLALEAHAQCMCGSTFFSQWRGCQACQVFHGARSEREVAHFEAALVIASSELCGAAATPTAPFPVLFSSADFVAPYPSTGATTSRDAKPSDPAVSLYFTPSGSSWGAGAITGSATAATATGGGLTLTLTASDSDSDSSSSAGTTASRSTTGGSSPSSNQQSTISTTSAPGMAAPTAGAGVKGLLLAVAGGAMVAAL</sequence>
<proteinExistence type="predicted"/>
<dbReference type="GeneID" id="70184299"/>
<name>A0A9P8Y048_9PEZI</name>
<feature type="chain" id="PRO_5040259673" evidence="2">
    <location>
        <begin position="27"/>
        <end position="276"/>
    </location>
</feature>
<reference evidence="3" key="1">
    <citation type="journal article" date="2021" name="Nat. Commun.">
        <title>Genetic determinants of endophytism in the Arabidopsis root mycobiome.</title>
        <authorList>
            <person name="Mesny F."/>
            <person name="Miyauchi S."/>
            <person name="Thiergart T."/>
            <person name="Pickel B."/>
            <person name="Atanasova L."/>
            <person name="Karlsson M."/>
            <person name="Huettel B."/>
            <person name="Barry K.W."/>
            <person name="Haridas S."/>
            <person name="Chen C."/>
            <person name="Bauer D."/>
            <person name="Andreopoulos W."/>
            <person name="Pangilinan J."/>
            <person name="LaButti K."/>
            <person name="Riley R."/>
            <person name="Lipzen A."/>
            <person name="Clum A."/>
            <person name="Drula E."/>
            <person name="Henrissat B."/>
            <person name="Kohler A."/>
            <person name="Grigoriev I.V."/>
            <person name="Martin F.M."/>
            <person name="Hacquard S."/>
        </authorList>
    </citation>
    <scope>NUCLEOTIDE SEQUENCE</scope>
    <source>
        <strain evidence="3">MPI-CAGE-CH-0230</strain>
    </source>
</reference>
<dbReference type="Proteomes" id="UP000756346">
    <property type="component" value="Unassembled WGS sequence"/>
</dbReference>
<gene>
    <name evidence="3" type="ORF">B0I36DRAFT_329799</name>
</gene>
<accession>A0A9P8Y048</accession>
<comment type="caution">
    <text evidence="3">The sequence shown here is derived from an EMBL/GenBank/DDBJ whole genome shotgun (WGS) entry which is preliminary data.</text>
</comment>
<dbReference type="OrthoDB" id="4331875at2759"/>
<evidence type="ECO:0000313" key="4">
    <source>
        <dbReference type="Proteomes" id="UP000756346"/>
    </source>
</evidence>
<dbReference type="RefSeq" id="XP_046009278.1">
    <property type="nucleotide sequence ID" value="XM_046154753.1"/>
</dbReference>
<keyword evidence="4" id="KW-1185">Reference proteome</keyword>
<evidence type="ECO:0000256" key="1">
    <source>
        <dbReference type="SAM" id="MobiDB-lite"/>
    </source>
</evidence>
<dbReference type="EMBL" id="JAGTJQ010000008">
    <property type="protein sequence ID" value="KAH7026061.1"/>
    <property type="molecule type" value="Genomic_DNA"/>
</dbReference>
<keyword evidence="2" id="KW-0732">Signal</keyword>
<feature type="region of interest" description="Disordered" evidence="1">
    <location>
        <begin position="210"/>
        <end position="251"/>
    </location>
</feature>
<feature type="signal peptide" evidence="2">
    <location>
        <begin position="1"/>
        <end position="26"/>
    </location>
</feature>